<dbReference type="EMBL" id="SMLM01000002">
    <property type="protein sequence ID" value="TFZ02548.1"/>
    <property type="molecule type" value="Genomic_DNA"/>
</dbReference>
<keyword evidence="2" id="KW-1185">Reference proteome</keyword>
<comment type="caution">
    <text evidence="1">The sequence shown here is derived from an EMBL/GenBank/DDBJ whole genome shotgun (WGS) entry which is preliminary data.</text>
</comment>
<dbReference type="AlphaFoldDB" id="A0A4Z0BWD2"/>
<dbReference type="OrthoDB" id="6537357at2"/>
<sequence>MALLGGAALAMWWNMAPQMRAEFEHWHTHEHFPERLGIPGFRRASRWVDAAGGEGIFVLYELEAHGVLSSGAYLRSLNAPTPWSTRMMPHHRDMVRSQCRVLASAGGAVAGYAATVRLSPASGAQDRLQPGLQHRLAEWAGRAGLVGAHLLRHEAPAIAVTTEQKIRGGDSHADWVLVLTGYDAAVLEKVVRDEMSDAALAALGARSGSTSGFFRLSHSCVEGELAGAQAP</sequence>
<gene>
    <name evidence="1" type="ORF">EZ313_14910</name>
</gene>
<name>A0A4Z0BWD2_9BURK</name>
<reference evidence="1 2" key="1">
    <citation type="submission" date="2019-03" db="EMBL/GenBank/DDBJ databases">
        <title>Ramlibacter henchirensis DSM 14656, whole genome shotgun sequence.</title>
        <authorList>
            <person name="Zhang X."/>
            <person name="Feng G."/>
            <person name="Zhu H."/>
        </authorList>
    </citation>
    <scope>NUCLEOTIDE SEQUENCE [LARGE SCALE GENOMIC DNA]</scope>
    <source>
        <strain evidence="1 2">DSM 14656</strain>
    </source>
</reference>
<protein>
    <recommendedName>
        <fullName evidence="3">NIPSNAP domain-containing protein</fullName>
    </recommendedName>
</protein>
<dbReference type="RefSeq" id="WP_135264073.1">
    <property type="nucleotide sequence ID" value="NZ_SMLM01000002.1"/>
</dbReference>
<evidence type="ECO:0000313" key="1">
    <source>
        <dbReference type="EMBL" id="TFZ02548.1"/>
    </source>
</evidence>
<evidence type="ECO:0008006" key="3">
    <source>
        <dbReference type="Google" id="ProtNLM"/>
    </source>
</evidence>
<proteinExistence type="predicted"/>
<accession>A0A4Z0BWD2</accession>
<dbReference type="Proteomes" id="UP000298180">
    <property type="component" value="Unassembled WGS sequence"/>
</dbReference>
<organism evidence="1 2">
    <name type="scientific">Ramlibacter henchirensis</name>
    <dbReference type="NCBI Taxonomy" id="204072"/>
    <lineage>
        <taxon>Bacteria</taxon>
        <taxon>Pseudomonadati</taxon>
        <taxon>Pseudomonadota</taxon>
        <taxon>Betaproteobacteria</taxon>
        <taxon>Burkholderiales</taxon>
        <taxon>Comamonadaceae</taxon>
        <taxon>Ramlibacter</taxon>
    </lineage>
</organism>
<evidence type="ECO:0000313" key="2">
    <source>
        <dbReference type="Proteomes" id="UP000298180"/>
    </source>
</evidence>